<keyword evidence="7" id="KW-0560">Oxidoreductase</keyword>
<evidence type="ECO:0000256" key="2">
    <source>
        <dbReference type="ARBA" id="ARBA00022714"/>
    </source>
</evidence>
<dbReference type="Pfam" id="PF01257">
    <property type="entry name" value="2Fe-2S_thioredx"/>
    <property type="match status" value="1"/>
</dbReference>
<dbReference type="PIRSF" id="PIRSF000216">
    <property type="entry name" value="NADH_DH_24kDa"/>
    <property type="match status" value="1"/>
</dbReference>
<dbReference type="FunFam" id="3.40.30.10:FF:000015">
    <property type="entry name" value="NADH-quinone oxidoreductase subunit E"/>
    <property type="match status" value="1"/>
</dbReference>
<name>A0A644WT90_9ZZZZ</name>
<keyword evidence="3" id="KW-0479">Metal-binding</keyword>
<comment type="similarity">
    <text evidence="1">Belongs to the complex I 24 kDa subunit family.</text>
</comment>
<reference evidence="7" key="1">
    <citation type="submission" date="2019-08" db="EMBL/GenBank/DDBJ databases">
        <authorList>
            <person name="Kucharzyk K."/>
            <person name="Murdoch R.W."/>
            <person name="Higgins S."/>
            <person name="Loffler F."/>
        </authorList>
    </citation>
    <scope>NUCLEOTIDE SEQUENCE</scope>
</reference>
<dbReference type="InterPro" id="IPR036249">
    <property type="entry name" value="Thioredoxin-like_sf"/>
</dbReference>
<dbReference type="Gene3D" id="3.40.30.10">
    <property type="entry name" value="Glutaredoxin"/>
    <property type="match status" value="1"/>
</dbReference>
<evidence type="ECO:0000256" key="3">
    <source>
        <dbReference type="ARBA" id="ARBA00022723"/>
    </source>
</evidence>
<gene>
    <name evidence="7" type="primary">nuoE_6</name>
    <name evidence="7" type="ORF">SDC9_52980</name>
</gene>
<dbReference type="PANTHER" id="PTHR43342:SF1">
    <property type="entry name" value="BIFURCATING [FEFE] HYDROGENASE GAMMA SUBUNIT"/>
    <property type="match status" value="1"/>
</dbReference>
<dbReference type="InterPro" id="IPR002023">
    <property type="entry name" value="NuoE-like"/>
</dbReference>
<dbReference type="CDD" id="cd03064">
    <property type="entry name" value="TRX_Fd_NuoE"/>
    <property type="match status" value="1"/>
</dbReference>
<dbReference type="GO" id="GO:0046872">
    <property type="term" value="F:metal ion binding"/>
    <property type="evidence" value="ECO:0007669"/>
    <property type="project" value="UniProtKB-KW"/>
</dbReference>
<dbReference type="Gene3D" id="1.10.10.1590">
    <property type="entry name" value="NADH-quinone oxidoreductase subunit E"/>
    <property type="match status" value="1"/>
</dbReference>
<evidence type="ECO:0000256" key="6">
    <source>
        <dbReference type="ARBA" id="ARBA00034078"/>
    </source>
</evidence>
<evidence type="ECO:0000313" key="7">
    <source>
        <dbReference type="EMBL" id="MPM06678.1"/>
    </source>
</evidence>
<dbReference type="GO" id="GO:0051537">
    <property type="term" value="F:2 iron, 2 sulfur cluster binding"/>
    <property type="evidence" value="ECO:0007669"/>
    <property type="project" value="UniProtKB-KW"/>
</dbReference>
<dbReference type="InterPro" id="IPR041921">
    <property type="entry name" value="NuoE_N"/>
</dbReference>
<keyword evidence="5" id="KW-0411">Iron-sulfur</keyword>
<dbReference type="EC" id="1.6.5.11" evidence="7"/>
<accession>A0A644WT90</accession>
<dbReference type="InterPro" id="IPR042128">
    <property type="entry name" value="NuoE_dom"/>
</dbReference>
<proteinExistence type="inferred from homology"/>
<dbReference type="PANTHER" id="PTHR43342">
    <property type="entry name" value="NADH-QUINONE OXIDOREDUCTASE, E SUBUNIT"/>
    <property type="match status" value="1"/>
</dbReference>
<dbReference type="NCBIfam" id="NF005722">
    <property type="entry name" value="PRK07539.1-2"/>
    <property type="match status" value="1"/>
</dbReference>
<evidence type="ECO:0000256" key="1">
    <source>
        <dbReference type="ARBA" id="ARBA00010643"/>
    </source>
</evidence>
<dbReference type="GO" id="GO:0016491">
    <property type="term" value="F:oxidoreductase activity"/>
    <property type="evidence" value="ECO:0007669"/>
    <property type="project" value="UniProtKB-KW"/>
</dbReference>
<comment type="caution">
    <text evidence="7">The sequence shown here is derived from an EMBL/GenBank/DDBJ whole genome shotgun (WGS) entry which is preliminary data.</text>
</comment>
<comment type="cofactor">
    <cofactor evidence="6">
        <name>[2Fe-2S] cluster</name>
        <dbReference type="ChEBI" id="CHEBI:190135"/>
    </cofactor>
</comment>
<evidence type="ECO:0000256" key="5">
    <source>
        <dbReference type="ARBA" id="ARBA00023014"/>
    </source>
</evidence>
<evidence type="ECO:0000256" key="4">
    <source>
        <dbReference type="ARBA" id="ARBA00023004"/>
    </source>
</evidence>
<dbReference type="AlphaFoldDB" id="A0A644WT90"/>
<dbReference type="InterPro" id="IPR028431">
    <property type="entry name" value="NADP_DH_HndA-like"/>
</dbReference>
<dbReference type="PROSITE" id="PS01099">
    <property type="entry name" value="COMPLEX1_24K"/>
    <property type="match status" value="1"/>
</dbReference>
<protein>
    <submittedName>
        <fullName evidence="7">NADH-quinone oxidoreductase subunit E</fullName>
        <ecNumber evidence="7">1.6.5.11</ecNumber>
    </submittedName>
</protein>
<keyword evidence="2" id="KW-0001">2Fe-2S</keyword>
<keyword evidence="4" id="KW-0408">Iron</keyword>
<dbReference type="EMBL" id="VSSQ01001251">
    <property type="protein sequence ID" value="MPM06678.1"/>
    <property type="molecule type" value="Genomic_DNA"/>
</dbReference>
<sequence length="161" mass="17968">MTMSVATRTRSDLETRLLPIADRYRGRKGITIPLLADLQREMGFIAPDAVDFFAKELDIPAAEIFGVATFYAQFHLKPRGRHIIRVCRGTACHVRGSLKILESVKEIVGVEENQTTEDLRFTLEPVACLGACGLAPVMMIDTQTFGRLTPDMVKGILDRFE</sequence>
<organism evidence="7">
    <name type="scientific">bioreactor metagenome</name>
    <dbReference type="NCBI Taxonomy" id="1076179"/>
    <lineage>
        <taxon>unclassified sequences</taxon>
        <taxon>metagenomes</taxon>
        <taxon>ecological metagenomes</taxon>
    </lineage>
</organism>
<dbReference type="SUPFAM" id="SSF52833">
    <property type="entry name" value="Thioredoxin-like"/>
    <property type="match status" value="1"/>
</dbReference>